<feature type="compositionally biased region" description="Basic and acidic residues" evidence="1">
    <location>
        <begin position="127"/>
        <end position="140"/>
    </location>
</feature>
<dbReference type="Proteomes" id="UP000064137">
    <property type="component" value="Chromosome"/>
</dbReference>
<evidence type="ECO:0000256" key="1">
    <source>
        <dbReference type="SAM" id="MobiDB-lite"/>
    </source>
</evidence>
<feature type="region of interest" description="Disordered" evidence="1">
    <location>
        <begin position="35"/>
        <end position="89"/>
    </location>
</feature>
<name>A0A0U4VVK3_9PSED</name>
<sequence>MRSIFWLSALAFACSLSAQAAQVYKWTDDKGVTHFSAQPPEGQKANEVDVKTAPQINGSGSAPTYKMPNGAQQPSVSNDAQQQELDRRVKAQVREEQNKLKEQCDQARQNLAQLRNNPRILVQSGRGETRRLSEEERQQRLADTQLSIEQNCGK</sequence>
<feature type="region of interest" description="Disordered" evidence="1">
    <location>
        <begin position="115"/>
        <end position="154"/>
    </location>
</feature>
<feature type="signal peptide" evidence="2">
    <location>
        <begin position="1"/>
        <end position="20"/>
    </location>
</feature>
<keyword evidence="2" id="KW-0732">Signal</keyword>
<reference evidence="4 5" key="1">
    <citation type="submission" date="2016-01" db="EMBL/GenBank/DDBJ databases">
        <title>Annotation of Pseudomonas oryzihabitans USDA-ARS-USMARC-56511.</title>
        <authorList>
            <person name="Harhay G.P."/>
            <person name="Harhay D.M."/>
            <person name="Smith T.P.L."/>
            <person name="Bono J.L."/>
            <person name="Heaton M.P."/>
            <person name="Clawson M.L."/>
            <person name="Chitko-Mckown C.G."/>
            <person name="Capik S.F."/>
            <person name="DeDonder K.D."/>
            <person name="Apley M.D."/>
            <person name="Lubbers B.V."/>
            <person name="White B.J."/>
            <person name="Larson R.L."/>
        </authorList>
    </citation>
    <scope>NUCLEOTIDE SEQUENCE [LARGE SCALE GENOMIC DNA]</scope>
    <source>
        <strain evidence="4 5">USDA-ARS-USMARC-56511</strain>
    </source>
</reference>
<gene>
    <name evidence="4" type="ORF">APT59_02150</name>
</gene>
<dbReference type="EMBL" id="CP013987">
    <property type="protein sequence ID" value="ALZ83064.1"/>
    <property type="molecule type" value="Genomic_DNA"/>
</dbReference>
<evidence type="ECO:0000259" key="3">
    <source>
        <dbReference type="Pfam" id="PF13511"/>
    </source>
</evidence>
<feature type="compositionally biased region" description="Polar residues" evidence="1">
    <location>
        <begin position="142"/>
        <end position="154"/>
    </location>
</feature>
<dbReference type="OrthoDB" id="7068596at2"/>
<feature type="domain" description="DUF4124" evidence="3">
    <location>
        <begin position="10"/>
        <end position="55"/>
    </location>
</feature>
<proteinExistence type="predicted"/>
<protein>
    <recommendedName>
        <fullName evidence="3">DUF4124 domain-containing protein</fullName>
    </recommendedName>
</protein>
<dbReference type="AlphaFoldDB" id="A0A0U4VVK3"/>
<dbReference type="InterPro" id="IPR025392">
    <property type="entry name" value="DUF4124"/>
</dbReference>
<dbReference type="RefSeq" id="WP_059313349.1">
    <property type="nucleotide sequence ID" value="NZ_CP013987.1"/>
</dbReference>
<feature type="chain" id="PRO_5006853225" description="DUF4124 domain-containing protein" evidence="2">
    <location>
        <begin position="21"/>
        <end position="154"/>
    </location>
</feature>
<dbReference type="Pfam" id="PF13511">
    <property type="entry name" value="DUF4124"/>
    <property type="match status" value="1"/>
</dbReference>
<organism evidence="4 5">
    <name type="scientific">Pseudomonas oryzihabitans</name>
    <dbReference type="NCBI Taxonomy" id="47885"/>
    <lineage>
        <taxon>Bacteria</taxon>
        <taxon>Pseudomonadati</taxon>
        <taxon>Pseudomonadota</taxon>
        <taxon>Gammaproteobacteria</taxon>
        <taxon>Pseudomonadales</taxon>
        <taxon>Pseudomonadaceae</taxon>
        <taxon>Pseudomonas</taxon>
    </lineage>
</organism>
<feature type="compositionally biased region" description="Polar residues" evidence="1">
    <location>
        <begin position="70"/>
        <end position="83"/>
    </location>
</feature>
<evidence type="ECO:0000256" key="2">
    <source>
        <dbReference type="SAM" id="SignalP"/>
    </source>
</evidence>
<evidence type="ECO:0000313" key="5">
    <source>
        <dbReference type="Proteomes" id="UP000064137"/>
    </source>
</evidence>
<dbReference type="KEGG" id="por:APT59_02150"/>
<evidence type="ECO:0000313" key="4">
    <source>
        <dbReference type="EMBL" id="ALZ83064.1"/>
    </source>
</evidence>
<accession>A0A0U4VVK3</accession>